<dbReference type="Gramene" id="novel_model_1714_5bd9a17a">
    <property type="protein sequence ID" value="cds.novel_model_1714_5bd9a17a"/>
    <property type="gene ID" value="novel_gene_938_5bd9a17a"/>
</dbReference>
<keyword evidence="2" id="KW-1185">Reference proteome</keyword>
<organism evidence="1 2">
    <name type="scientific">Cannabis sativa</name>
    <name type="common">Hemp</name>
    <name type="synonym">Marijuana</name>
    <dbReference type="NCBI Taxonomy" id="3483"/>
    <lineage>
        <taxon>Eukaryota</taxon>
        <taxon>Viridiplantae</taxon>
        <taxon>Streptophyta</taxon>
        <taxon>Embryophyta</taxon>
        <taxon>Tracheophyta</taxon>
        <taxon>Spermatophyta</taxon>
        <taxon>Magnoliopsida</taxon>
        <taxon>eudicotyledons</taxon>
        <taxon>Gunneridae</taxon>
        <taxon>Pentapetalae</taxon>
        <taxon>rosids</taxon>
        <taxon>fabids</taxon>
        <taxon>Rosales</taxon>
        <taxon>Cannabaceae</taxon>
        <taxon>Cannabis</taxon>
    </lineage>
</organism>
<dbReference type="Proteomes" id="UP000596661">
    <property type="component" value="Chromosome 1"/>
</dbReference>
<name>A0A803QV09_CANSA</name>
<dbReference type="EMBL" id="UZAU01000050">
    <property type="status" value="NOT_ANNOTATED_CDS"/>
    <property type="molecule type" value="Genomic_DNA"/>
</dbReference>
<dbReference type="AlphaFoldDB" id="A0A803QV09"/>
<reference evidence="1" key="1">
    <citation type="submission" date="2018-11" db="EMBL/GenBank/DDBJ databases">
        <authorList>
            <person name="Grassa J C."/>
        </authorList>
    </citation>
    <scope>NUCLEOTIDE SEQUENCE [LARGE SCALE GENOMIC DNA]</scope>
</reference>
<protein>
    <submittedName>
        <fullName evidence="1">Uncharacterized protein</fullName>
    </submittedName>
</protein>
<reference evidence="1" key="2">
    <citation type="submission" date="2021-03" db="UniProtKB">
        <authorList>
            <consortium name="EnsemblPlants"/>
        </authorList>
    </citation>
    <scope>IDENTIFICATION</scope>
</reference>
<dbReference type="EnsemblPlants" id="novel_model_1714_5bd9a17a">
    <property type="protein sequence ID" value="cds.novel_model_1714_5bd9a17a"/>
    <property type="gene ID" value="novel_gene_938_5bd9a17a"/>
</dbReference>
<evidence type="ECO:0000313" key="1">
    <source>
        <dbReference type="EnsemblPlants" id="cds.novel_model_1714_5bd9a17a"/>
    </source>
</evidence>
<evidence type="ECO:0000313" key="2">
    <source>
        <dbReference type="Proteomes" id="UP000596661"/>
    </source>
</evidence>
<accession>A0A803QV09</accession>
<proteinExistence type="predicted"/>
<sequence>MGDVSETGCLASKHRRNHIWISVFNISTSLLNCSQRTCTCLSCSLRTRLISASFLAIIVDACSSSFLRNCVLEDSCSTRSVSPSS</sequence>